<gene>
    <name evidence="6" type="ORF">HEB94_003218</name>
</gene>
<evidence type="ECO:0000256" key="3">
    <source>
        <dbReference type="ARBA" id="ARBA00022989"/>
    </source>
</evidence>
<reference evidence="6" key="1">
    <citation type="submission" date="2020-10" db="EMBL/GenBank/DDBJ databases">
        <title>Sequencing the genomes of 1000 actinobacteria strains.</title>
        <authorList>
            <person name="Klenk H.-P."/>
        </authorList>
    </citation>
    <scope>NUCLEOTIDE SEQUENCE</scope>
    <source>
        <strain evidence="6">DSM 45354</strain>
    </source>
</reference>
<dbReference type="InterPro" id="IPR009003">
    <property type="entry name" value="Peptidase_S1_PA"/>
</dbReference>
<dbReference type="AlphaFoldDB" id="A0A927N0A7"/>
<dbReference type="GO" id="GO:0016020">
    <property type="term" value="C:membrane"/>
    <property type="evidence" value="ECO:0007669"/>
    <property type="project" value="UniProtKB-SubCell"/>
</dbReference>
<dbReference type="EMBL" id="JADBEM010000001">
    <property type="protein sequence ID" value="MBE1606370.1"/>
    <property type="molecule type" value="Genomic_DNA"/>
</dbReference>
<dbReference type="InterPro" id="IPR001940">
    <property type="entry name" value="Peptidase_S1C"/>
</dbReference>
<proteinExistence type="predicted"/>
<dbReference type="GO" id="GO:0009403">
    <property type="term" value="P:toxin biosynthetic process"/>
    <property type="evidence" value="ECO:0007669"/>
    <property type="project" value="InterPro"/>
</dbReference>
<keyword evidence="3 5" id="KW-1133">Transmembrane helix</keyword>
<keyword evidence="6" id="KW-0645">Protease</keyword>
<evidence type="ECO:0000256" key="2">
    <source>
        <dbReference type="ARBA" id="ARBA00022692"/>
    </source>
</evidence>
<dbReference type="RefSeq" id="WP_192750510.1">
    <property type="nucleotide sequence ID" value="NZ_BAABJL010000245.1"/>
</dbReference>
<dbReference type="NCBIfam" id="NF033740">
    <property type="entry name" value="MarP_fam_protase"/>
    <property type="match status" value="1"/>
</dbReference>
<dbReference type="InterPro" id="IPR043504">
    <property type="entry name" value="Peptidase_S1_PA_chymotrypsin"/>
</dbReference>
<dbReference type="Gene3D" id="2.40.10.10">
    <property type="entry name" value="Trypsin-like serine proteases"/>
    <property type="match status" value="2"/>
</dbReference>
<keyword evidence="6" id="KW-0378">Hydrolase</keyword>
<evidence type="ECO:0000313" key="7">
    <source>
        <dbReference type="Proteomes" id="UP000638648"/>
    </source>
</evidence>
<dbReference type="Pfam" id="PF13365">
    <property type="entry name" value="Trypsin_2"/>
    <property type="match status" value="1"/>
</dbReference>
<feature type="transmembrane region" description="Helical" evidence="5">
    <location>
        <begin position="56"/>
        <end position="80"/>
    </location>
</feature>
<dbReference type="GO" id="GO:0006508">
    <property type="term" value="P:proteolysis"/>
    <property type="evidence" value="ECO:0007669"/>
    <property type="project" value="UniProtKB-KW"/>
</dbReference>
<keyword evidence="7" id="KW-1185">Reference proteome</keyword>
<sequence>MNVLDIVLILVAIGYAVAGFRQGFVTGVLGMAGLIGGGIAGAALAPAILNQFVPSVTVSLAALGVVLVGALLGQALGAAVGNALRSHLTWAPVHAVDATAGAALSVVAMLVVAWILGSAVANAQLGNVSRTVRSSQVLATVNSIMPRFGEQALQAFSRVVDPGLFPRYLEPFATERIAPAQPPTSGVLADPDIERAGRSVVRVTGVSLQCSRSLEGSGVVYARDRVMTNAHVVAGVSDPQVQGRDGRTYDAEVVRYDPDEDVAILAVPDLPLEPVPLQQGAEPGDEGAVLGYPGNGPFTAGAARVRAEQRLRGPDIYGDRQVVREVFSLYATVRPGNSGGPLVSPEGTVTGLVFAASVEDGQTGYALTADEVLDEARAGIGASEPVSTGGCA</sequence>
<keyword evidence="4 5" id="KW-0472">Membrane</keyword>
<dbReference type="PRINTS" id="PR00834">
    <property type="entry name" value="PROTEASES2C"/>
</dbReference>
<evidence type="ECO:0000313" key="6">
    <source>
        <dbReference type="EMBL" id="MBE1606370.1"/>
    </source>
</evidence>
<dbReference type="Proteomes" id="UP000638648">
    <property type="component" value="Unassembled WGS sequence"/>
</dbReference>
<name>A0A927N0A7_9ACTN</name>
<evidence type="ECO:0000256" key="4">
    <source>
        <dbReference type="ARBA" id="ARBA00023136"/>
    </source>
</evidence>
<comment type="caution">
    <text evidence="6">The sequence shown here is derived from an EMBL/GenBank/DDBJ whole genome shotgun (WGS) entry which is preliminary data.</text>
</comment>
<feature type="transmembrane region" description="Helical" evidence="5">
    <location>
        <begin position="100"/>
        <end position="123"/>
    </location>
</feature>
<dbReference type="SUPFAM" id="SSF50494">
    <property type="entry name" value="Trypsin-like serine proteases"/>
    <property type="match status" value="1"/>
</dbReference>
<keyword evidence="2 5" id="KW-0812">Transmembrane</keyword>
<evidence type="ECO:0000256" key="5">
    <source>
        <dbReference type="SAM" id="Phobius"/>
    </source>
</evidence>
<dbReference type="InterPro" id="IPR047680">
    <property type="entry name" value="MarP-like"/>
</dbReference>
<protein>
    <submittedName>
        <fullName evidence="6">S1-C subfamily serine protease</fullName>
    </submittedName>
</protein>
<evidence type="ECO:0000256" key="1">
    <source>
        <dbReference type="ARBA" id="ARBA00004141"/>
    </source>
</evidence>
<dbReference type="GO" id="GO:0004252">
    <property type="term" value="F:serine-type endopeptidase activity"/>
    <property type="evidence" value="ECO:0007669"/>
    <property type="project" value="InterPro"/>
</dbReference>
<comment type="subcellular location">
    <subcellularLocation>
        <location evidence="1">Membrane</location>
        <topology evidence="1">Multi-pass membrane protein</topology>
    </subcellularLocation>
</comment>
<dbReference type="PANTHER" id="PTHR43019">
    <property type="entry name" value="SERINE ENDOPROTEASE DEGS"/>
    <property type="match status" value="1"/>
</dbReference>
<organism evidence="6 7">
    <name type="scientific">Actinopolymorpha pittospori</name>
    <dbReference type="NCBI Taxonomy" id="648752"/>
    <lineage>
        <taxon>Bacteria</taxon>
        <taxon>Bacillati</taxon>
        <taxon>Actinomycetota</taxon>
        <taxon>Actinomycetes</taxon>
        <taxon>Propionibacteriales</taxon>
        <taxon>Actinopolymorphaceae</taxon>
        <taxon>Actinopolymorpha</taxon>
    </lineage>
</organism>
<dbReference type="Pfam" id="PF02674">
    <property type="entry name" value="Colicin_V"/>
    <property type="match status" value="1"/>
</dbReference>
<dbReference type="PANTHER" id="PTHR43019:SF23">
    <property type="entry name" value="PROTEASE DO-LIKE 5, CHLOROPLASTIC"/>
    <property type="match status" value="1"/>
</dbReference>
<accession>A0A927N0A7</accession>
<feature type="transmembrane region" description="Helical" evidence="5">
    <location>
        <begin position="28"/>
        <end position="49"/>
    </location>
</feature>
<dbReference type="InterPro" id="IPR003825">
    <property type="entry name" value="Colicin-V_CvpA"/>
</dbReference>